<dbReference type="EMBL" id="JBHSEC010000014">
    <property type="protein sequence ID" value="MFC4410456.1"/>
    <property type="molecule type" value="Genomic_DNA"/>
</dbReference>
<name>A0ABV8X3W1_9LACT</name>
<dbReference type="Pfam" id="PF00933">
    <property type="entry name" value="Glyco_hydro_3"/>
    <property type="match status" value="1"/>
</dbReference>
<dbReference type="InterPro" id="IPR017853">
    <property type="entry name" value="GH"/>
</dbReference>
<dbReference type="InterPro" id="IPR050226">
    <property type="entry name" value="NagZ_Beta-hexosaminidase"/>
</dbReference>
<comment type="catalytic activity">
    <reaction evidence="1">
        <text>Hydrolysis of terminal non-reducing N-acetyl-D-hexosamine residues in N-acetyl-beta-D-hexosaminides.</text>
        <dbReference type="EC" id="3.2.1.52"/>
    </reaction>
</comment>
<dbReference type="EC" id="3.2.1.52" evidence="3"/>
<evidence type="ECO:0000313" key="8">
    <source>
        <dbReference type="Proteomes" id="UP001595817"/>
    </source>
</evidence>
<dbReference type="SUPFAM" id="SSF51445">
    <property type="entry name" value="(Trans)glycosidases"/>
    <property type="match status" value="1"/>
</dbReference>
<sequence>MNKQMVLNGLLIFVLILAGCSKKEKEVVVVQEKNNEVTIEEQIAQMTLDEKIGQLIMVGVEGESFSPEMEDLIQKEKVGGIILLPKNISSAEQTLKLLNDLKKANEVNDIPLFLSVDEEGGTISRLPDEFDSLPTTREIGSMDSPEFSFEVGQFLAHQVKAFGYNMNMAPVLDVDSNPENPVIGDRSFGSDPDIVASLGVATMKGMQEENVIPVVKHFPGHGDTSDDSHSSLPILDADLERLNSLELIPFKRAIEEGADAVMTAHILFPKIDSSNPATLSGKVINGILRESLGFEGVIITDDLTMGAIRNSYSAGQAAVRAFLAGHDILLICHEYDNYYMAIQAMKEAVTSGKITEEQVDQSVQRILTLKKKYKLSNEPVESIDVEAINKELDKLLEKGQAS</sequence>
<organism evidence="7 8">
    <name type="scientific">Chungangia koreensis</name>
    <dbReference type="NCBI Taxonomy" id="752657"/>
    <lineage>
        <taxon>Bacteria</taxon>
        <taxon>Bacillati</taxon>
        <taxon>Bacillota</taxon>
        <taxon>Bacilli</taxon>
        <taxon>Lactobacillales</taxon>
        <taxon>Chungangia</taxon>
    </lineage>
</organism>
<feature type="domain" description="Glycoside hydrolase family 3 N-terminal" evidence="6">
    <location>
        <begin position="47"/>
        <end position="369"/>
    </location>
</feature>
<dbReference type="RefSeq" id="WP_378154313.1">
    <property type="nucleotide sequence ID" value="NZ_JBHSEC010000014.1"/>
</dbReference>
<dbReference type="NCBIfam" id="NF003740">
    <property type="entry name" value="PRK05337.1"/>
    <property type="match status" value="1"/>
</dbReference>
<evidence type="ECO:0000256" key="5">
    <source>
        <dbReference type="ARBA" id="ARBA00023295"/>
    </source>
</evidence>
<evidence type="ECO:0000256" key="3">
    <source>
        <dbReference type="ARBA" id="ARBA00012663"/>
    </source>
</evidence>
<dbReference type="GO" id="GO:0004563">
    <property type="term" value="F:beta-N-acetylhexosaminidase activity"/>
    <property type="evidence" value="ECO:0007669"/>
    <property type="project" value="UniProtKB-EC"/>
</dbReference>
<proteinExistence type="inferred from homology"/>
<reference evidence="8" key="1">
    <citation type="journal article" date="2019" name="Int. J. Syst. Evol. Microbiol.">
        <title>The Global Catalogue of Microorganisms (GCM) 10K type strain sequencing project: providing services to taxonomists for standard genome sequencing and annotation.</title>
        <authorList>
            <consortium name="The Broad Institute Genomics Platform"/>
            <consortium name="The Broad Institute Genome Sequencing Center for Infectious Disease"/>
            <person name="Wu L."/>
            <person name="Ma J."/>
        </authorList>
    </citation>
    <scope>NUCLEOTIDE SEQUENCE [LARGE SCALE GENOMIC DNA]</scope>
    <source>
        <strain evidence="8">CCUG 59778</strain>
    </source>
</reference>
<keyword evidence="5 7" id="KW-0326">Glycosidase</keyword>
<dbReference type="InterPro" id="IPR036962">
    <property type="entry name" value="Glyco_hydro_3_N_sf"/>
</dbReference>
<evidence type="ECO:0000256" key="2">
    <source>
        <dbReference type="ARBA" id="ARBA00005336"/>
    </source>
</evidence>
<comment type="similarity">
    <text evidence="2">Belongs to the glycosyl hydrolase 3 family.</text>
</comment>
<dbReference type="PANTHER" id="PTHR30480">
    <property type="entry name" value="BETA-HEXOSAMINIDASE-RELATED"/>
    <property type="match status" value="1"/>
</dbReference>
<dbReference type="PANTHER" id="PTHR30480:SF13">
    <property type="entry name" value="BETA-HEXOSAMINIDASE"/>
    <property type="match status" value="1"/>
</dbReference>
<dbReference type="InterPro" id="IPR001764">
    <property type="entry name" value="Glyco_hydro_3_N"/>
</dbReference>
<accession>A0ABV8X3W1</accession>
<keyword evidence="4 7" id="KW-0378">Hydrolase</keyword>
<evidence type="ECO:0000256" key="4">
    <source>
        <dbReference type="ARBA" id="ARBA00022801"/>
    </source>
</evidence>
<evidence type="ECO:0000259" key="6">
    <source>
        <dbReference type="Pfam" id="PF00933"/>
    </source>
</evidence>
<protein>
    <recommendedName>
        <fullName evidence="3">beta-N-acetylhexosaminidase</fullName>
        <ecNumber evidence="3">3.2.1.52</ecNumber>
    </recommendedName>
</protein>
<dbReference type="Gene3D" id="3.20.20.300">
    <property type="entry name" value="Glycoside hydrolase, family 3, N-terminal domain"/>
    <property type="match status" value="1"/>
</dbReference>
<comment type="caution">
    <text evidence="7">The sequence shown here is derived from an EMBL/GenBank/DDBJ whole genome shotgun (WGS) entry which is preliminary data.</text>
</comment>
<gene>
    <name evidence="7" type="primary">nagZ</name>
    <name evidence="7" type="ORF">ACFOZY_08465</name>
</gene>
<keyword evidence="8" id="KW-1185">Reference proteome</keyword>
<dbReference type="PROSITE" id="PS51257">
    <property type="entry name" value="PROKAR_LIPOPROTEIN"/>
    <property type="match status" value="1"/>
</dbReference>
<dbReference type="Proteomes" id="UP001595817">
    <property type="component" value="Unassembled WGS sequence"/>
</dbReference>
<evidence type="ECO:0000256" key="1">
    <source>
        <dbReference type="ARBA" id="ARBA00001231"/>
    </source>
</evidence>
<evidence type="ECO:0000313" key="7">
    <source>
        <dbReference type="EMBL" id="MFC4410456.1"/>
    </source>
</evidence>